<name>A0A8J3QNY1_9ACTN</name>
<organism evidence="2 3">
    <name type="scientific">Rugosimonospora africana</name>
    <dbReference type="NCBI Taxonomy" id="556532"/>
    <lineage>
        <taxon>Bacteria</taxon>
        <taxon>Bacillati</taxon>
        <taxon>Actinomycetota</taxon>
        <taxon>Actinomycetes</taxon>
        <taxon>Micromonosporales</taxon>
        <taxon>Micromonosporaceae</taxon>
        <taxon>Rugosimonospora</taxon>
    </lineage>
</organism>
<dbReference type="EMBL" id="BONZ01000018">
    <property type="protein sequence ID" value="GIH13906.1"/>
    <property type="molecule type" value="Genomic_DNA"/>
</dbReference>
<keyword evidence="1" id="KW-0732">Signal</keyword>
<dbReference type="Proteomes" id="UP000642748">
    <property type="component" value="Unassembled WGS sequence"/>
</dbReference>
<keyword evidence="3" id="KW-1185">Reference proteome</keyword>
<evidence type="ECO:0000313" key="2">
    <source>
        <dbReference type="EMBL" id="GIH13906.1"/>
    </source>
</evidence>
<feature type="signal peptide" evidence="1">
    <location>
        <begin position="1"/>
        <end position="26"/>
    </location>
</feature>
<dbReference type="AlphaFoldDB" id="A0A8J3QNY1"/>
<sequence length="323" mass="34159">MRRRTVLKTGAAAALGVPAAALLGQAAGHAAASYDVAVCEQYKNQIQVYPSDSDWSPSTLKWSFSPGAGAWSNLSDVKFRNTSAFGEVALVTASGGKAGIVNVTDEVEQELNDVLWSATPGGNPHAIERIPNIGAIVVATTGGHLYLYGPTAISDPSTLALVQTIAFPAVHGVWYDDVTGMVWAIGDGYVKAFTVSGTYRATRLAVNTTISIGSTSHGHSLDACYTDPDLLLASDGTRVLTISKSTHAVTQLSATVGVKSYSRDVSGEAFWVQATGSTYHGDTRNWVNPNVQFFDATGAASFTRGLSYGAEFYKARLRNVNFH</sequence>
<dbReference type="InterPro" id="IPR006311">
    <property type="entry name" value="TAT_signal"/>
</dbReference>
<accession>A0A8J3QNY1</accession>
<feature type="chain" id="PRO_5039279780" evidence="1">
    <location>
        <begin position="27"/>
        <end position="323"/>
    </location>
</feature>
<dbReference type="PROSITE" id="PS51318">
    <property type="entry name" value="TAT"/>
    <property type="match status" value="1"/>
</dbReference>
<dbReference type="SUPFAM" id="SSF63825">
    <property type="entry name" value="YWTD domain"/>
    <property type="match status" value="1"/>
</dbReference>
<reference evidence="2" key="1">
    <citation type="submission" date="2021-01" db="EMBL/GenBank/DDBJ databases">
        <title>Whole genome shotgun sequence of Rugosimonospora africana NBRC 104875.</title>
        <authorList>
            <person name="Komaki H."/>
            <person name="Tamura T."/>
        </authorList>
    </citation>
    <scope>NUCLEOTIDE SEQUENCE</scope>
    <source>
        <strain evidence="2">NBRC 104875</strain>
    </source>
</reference>
<evidence type="ECO:0000256" key="1">
    <source>
        <dbReference type="SAM" id="SignalP"/>
    </source>
</evidence>
<proteinExistence type="predicted"/>
<gene>
    <name evidence="2" type="ORF">Raf01_20780</name>
</gene>
<comment type="caution">
    <text evidence="2">The sequence shown here is derived from an EMBL/GenBank/DDBJ whole genome shotgun (WGS) entry which is preliminary data.</text>
</comment>
<protein>
    <submittedName>
        <fullName evidence="2">Uncharacterized protein</fullName>
    </submittedName>
</protein>
<evidence type="ECO:0000313" key="3">
    <source>
        <dbReference type="Proteomes" id="UP000642748"/>
    </source>
</evidence>
<dbReference type="RefSeq" id="WP_203917580.1">
    <property type="nucleotide sequence ID" value="NZ_BONZ01000018.1"/>
</dbReference>